<dbReference type="AlphaFoldDB" id="A0A239FY52"/>
<feature type="signal peptide" evidence="1">
    <location>
        <begin position="1"/>
        <end position="28"/>
    </location>
</feature>
<dbReference type="NCBIfam" id="NF047539">
    <property type="entry name" value="XAC2610_fam"/>
    <property type="match status" value="1"/>
</dbReference>
<dbReference type="InterPro" id="IPR058087">
    <property type="entry name" value="XAC2610_dom"/>
</dbReference>
<keyword evidence="1" id="KW-0732">Signal</keyword>
<proteinExistence type="predicted"/>
<gene>
    <name evidence="2" type="ORF">SAMN05444352_11153</name>
</gene>
<protein>
    <recommendedName>
        <fullName evidence="4">Repeat domain-containing protein</fullName>
    </recommendedName>
</protein>
<evidence type="ECO:0000313" key="2">
    <source>
        <dbReference type="EMBL" id="SNS61819.1"/>
    </source>
</evidence>
<dbReference type="Proteomes" id="UP000198407">
    <property type="component" value="Unassembled WGS sequence"/>
</dbReference>
<evidence type="ECO:0008006" key="4">
    <source>
        <dbReference type="Google" id="ProtNLM"/>
    </source>
</evidence>
<organism evidence="2 3">
    <name type="scientific">Pseudomonas japonica</name>
    <dbReference type="NCBI Taxonomy" id="256466"/>
    <lineage>
        <taxon>Bacteria</taxon>
        <taxon>Pseudomonadati</taxon>
        <taxon>Pseudomonadota</taxon>
        <taxon>Gammaproteobacteria</taxon>
        <taxon>Pseudomonadales</taxon>
        <taxon>Pseudomonadaceae</taxon>
        <taxon>Pseudomonas</taxon>
    </lineage>
</organism>
<name>A0A239FY52_9PSED</name>
<keyword evidence="3" id="KW-1185">Reference proteome</keyword>
<accession>A0A239FY52</accession>
<dbReference type="RefSeq" id="WP_042126729.1">
    <property type="nucleotide sequence ID" value="NZ_FZOL01000011.1"/>
</dbReference>
<feature type="chain" id="PRO_5011261599" description="Repeat domain-containing protein" evidence="1">
    <location>
        <begin position="29"/>
        <end position="360"/>
    </location>
</feature>
<reference evidence="3" key="1">
    <citation type="submission" date="2017-06" db="EMBL/GenBank/DDBJ databases">
        <authorList>
            <person name="Varghese N."/>
            <person name="Submissions S."/>
        </authorList>
    </citation>
    <scope>NUCLEOTIDE SEQUENCE [LARGE SCALE GENOMIC DNA]</scope>
    <source>
        <strain evidence="3">DSM 22348</strain>
    </source>
</reference>
<dbReference type="EMBL" id="FZOL01000011">
    <property type="protein sequence ID" value="SNS61819.1"/>
    <property type="molecule type" value="Genomic_DNA"/>
</dbReference>
<evidence type="ECO:0000313" key="3">
    <source>
        <dbReference type="Proteomes" id="UP000198407"/>
    </source>
</evidence>
<evidence type="ECO:0000256" key="1">
    <source>
        <dbReference type="SAM" id="SignalP"/>
    </source>
</evidence>
<sequence length="360" mass="40040">MRASPLPRTLVRLLACGLAAFASLSTFASETFGELDSAHFQSLPRSTYPLENFSERYRATLEISDQDDVFRPGIISVHDKQSGAVLIQVRSEELVLDQQTGSEEVRANVHELPYGEQSVLIYQDFNLDGIKDLALMDGQFSCYHGPSYQVFLGTADGFRHSASFTELAQNYCGLFEVDEKAREISVFTKDGCCWHEFSTYALENGEPVLRTRSGIGHNDPSGLVVETLGENRDGKLVSSTRRYWNTEDPPTVLLAFRLAPAGKRIILFESPNDEKPAYVAVDKNDEAVLLYPENAGERIVYDAAKRQLSFVRGDTTYRILGDGEGQPTKMQVEVRGKVTDLKLLPGEVEGSLDQVARLLQ</sequence>